<evidence type="ECO:0000313" key="2">
    <source>
        <dbReference type="Proteomes" id="UP000593564"/>
    </source>
</evidence>
<reference evidence="2" key="1">
    <citation type="journal article" date="2020" name="Nat. Commun.">
        <title>Genome assembly of wild tea tree DASZ reveals pedigree and selection history of tea varieties.</title>
        <authorList>
            <person name="Zhang W."/>
            <person name="Zhang Y."/>
            <person name="Qiu H."/>
            <person name="Guo Y."/>
            <person name="Wan H."/>
            <person name="Zhang X."/>
            <person name="Scossa F."/>
            <person name="Alseekh S."/>
            <person name="Zhang Q."/>
            <person name="Wang P."/>
            <person name="Xu L."/>
            <person name="Schmidt M.H."/>
            <person name="Jia X."/>
            <person name="Li D."/>
            <person name="Zhu A."/>
            <person name="Guo F."/>
            <person name="Chen W."/>
            <person name="Ni D."/>
            <person name="Usadel B."/>
            <person name="Fernie A.R."/>
            <person name="Wen W."/>
        </authorList>
    </citation>
    <scope>NUCLEOTIDE SEQUENCE [LARGE SCALE GENOMIC DNA]</scope>
    <source>
        <strain evidence="2">cv. G240</strain>
    </source>
</reference>
<evidence type="ECO:0000313" key="1">
    <source>
        <dbReference type="EMBL" id="KAF5945351.1"/>
    </source>
</evidence>
<keyword evidence="2" id="KW-1185">Reference proteome</keyword>
<protein>
    <submittedName>
        <fullName evidence="1">Uncharacterized protein</fullName>
    </submittedName>
</protein>
<dbReference type="AlphaFoldDB" id="A0A7J7GZF3"/>
<dbReference type="EMBL" id="JACBKZ010000007">
    <property type="protein sequence ID" value="KAF5945351.1"/>
    <property type="molecule type" value="Genomic_DNA"/>
</dbReference>
<organism evidence="1 2">
    <name type="scientific">Camellia sinensis</name>
    <name type="common">Tea plant</name>
    <name type="synonym">Thea sinensis</name>
    <dbReference type="NCBI Taxonomy" id="4442"/>
    <lineage>
        <taxon>Eukaryota</taxon>
        <taxon>Viridiplantae</taxon>
        <taxon>Streptophyta</taxon>
        <taxon>Embryophyta</taxon>
        <taxon>Tracheophyta</taxon>
        <taxon>Spermatophyta</taxon>
        <taxon>Magnoliopsida</taxon>
        <taxon>eudicotyledons</taxon>
        <taxon>Gunneridae</taxon>
        <taxon>Pentapetalae</taxon>
        <taxon>asterids</taxon>
        <taxon>Ericales</taxon>
        <taxon>Theaceae</taxon>
        <taxon>Camellia</taxon>
    </lineage>
</organism>
<gene>
    <name evidence="1" type="ORF">HYC85_015579</name>
</gene>
<proteinExistence type="predicted"/>
<dbReference type="Proteomes" id="UP000593564">
    <property type="component" value="Unassembled WGS sequence"/>
</dbReference>
<sequence length="119" mass="13646">MPSSQTTWFRKKSLCHSHPTTVAIHTPPLLPSPQRTWFRKKSLCHSQTTVAIHTPSSHKPLLPFTPHHWNKTAMPSPQTTWFRKNPFLPAFFGPFSIGTDFQMLGDSIHHISVPVRDRN</sequence>
<accession>A0A7J7GZF3</accession>
<reference evidence="1 2" key="2">
    <citation type="submission" date="2020-07" db="EMBL/GenBank/DDBJ databases">
        <title>Genome assembly of wild tea tree DASZ reveals pedigree and selection history of tea varieties.</title>
        <authorList>
            <person name="Zhang W."/>
        </authorList>
    </citation>
    <scope>NUCLEOTIDE SEQUENCE [LARGE SCALE GENOMIC DNA]</scope>
    <source>
        <strain evidence="2">cv. G240</strain>
        <tissue evidence="1">Leaf</tissue>
    </source>
</reference>
<comment type="caution">
    <text evidence="1">The sequence shown here is derived from an EMBL/GenBank/DDBJ whole genome shotgun (WGS) entry which is preliminary data.</text>
</comment>
<name>A0A7J7GZF3_CAMSI</name>